<dbReference type="InterPro" id="IPR036179">
    <property type="entry name" value="Ig-like_dom_sf"/>
</dbReference>
<dbReference type="Pfam" id="PF13895">
    <property type="entry name" value="Ig_2"/>
    <property type="match status" value="1"/>
</dbReference>
<dbReference type="PROSITE" id="PS50835">
    <property type="entry name" value="IG_LIKE"/>
    <property type="match status" value="1"/>
</dbReference>
<dbReference type="EMBL" id="JAINUF010000024">
    <property type="protein sequence ID" value="KAJ8332913.1"/>
    <property type="molecule type" value="Genomic_DNA"/>
</dbReference>
<evidence type="ECO:0000256" key="1">
    <source>
        <dbReference type="SAM" id="Coils"/>
    </source>
</evidence>
<gene>
    <name evidence="3" type="ORF">SKAU_G00418090</name>
</gene>
<evidence type="ECO:0000313" key="3">
    <source>
        <dbReference type="EMBL" id="KAJ8332913.1"/>
    </source>
</evidence>
<evidence type="ECO:0000313" key="4">
    <source>
        <dbReference type="Proteomes" id="UP001152622"/>
    </source>
</evidence>
<protein>
    <recommendedName>
        <fullName evidence="2">Ig-like domain-containing protein</fullName>
    </recommendedName>
</protein>
<reference evidence="3" key="1">
    <citation type="journal article" date="2023" name="Science">
        <title>Genome structures resolve the early diversification of teleost fishes.</title>
        <authorList>
            <person name="Parey E."/>
            <person name="Louis A."/>
            <person name="Montfort J."/>
            <person name="Bouchez O."/>
            <person name="Roques C."/>
            <person name="Iampietro C."/>
            <person name="Lluch J."/>
            <person name="Castinel A."/>
            <person name="Donnadieu C."/>
            <person name="Desvignes T."/>
            <person name="Floi Bucao C."/>
            <person name="Jouanno E."/>
            <person name="Wen M."/>
            <person name="Mejri S."/>
            <person name="Dirks R."/>
            <person name="Jansen H."/>
            <person name="Henkel C."/>
            <person name="Chen W.J."/>
            <person name="Zahm M."/>
            <person name="Cabau C."/>
            <person name="Klopp C."/>
            <person name="Thompson A.W."/>
            <person name="Robinson-Rechavi M."/>
            <person name="Braasch I."/>
            <person name="Lecointre G."/>
            <person name="Bobe J."/>
            <person name="Postlethwait J.H."/>
            <person name="Berthelot C."/>
            <person name="Roest Crollius H."/>
            <person name="Guiguen Y."/>
        </authorList>
    </citation>
    <scope>NUCLEOTIDE SEQUENCE</scope>
    <source>
        <strain evidence="3">WJC10195</strain>
    </source>
</reference>
<evidence type="ECO:0000259" key="2">
    <source>
        <dbReference type="PROSITE" id="PS50835"/>
    </source>
</evidence>
<dbReference type="PANTHER" id="PTHR46013">
    <property type="entry name" value="VASCULAR CELL ADHESION MOLECULE 1"/>
    <property type="match status" value="1"/>
</dbReference>
<name>A0A9Q1E606_SYNKA</name>
<dbReference type="PANTHER" id="PTHR46013:SF8">
    <property type="entry name" value="B-CELL RECEPTOR CD22-RELATED"/>
    <property type="match status" value="1"/>
</dbReference>
<dbReference type="OrthoDB" id="8956736at2759"/>
<dbReference type="Proteomes" id="UP001152622">
    <property type="component" value="Chromosome 24"/>
</dbReference>
<dbReference type="InterPro" id="IPR007110">
    <property type="entry name" value="Ig-like_dom"/>
</dbReference>
<proteinExistence type="predicted"/>
<organism evidence="3 4">
    <name type="scientific">Synaphobranchus kaupii</name>
    <name type="common">Kaup's arrowtooth eel</name>
    <dbReference type="NCBI Taxonomy" id="118154"/>
    <lineage>
        <taxon>Eukaryota</taxon>
        <taxon>Metazoa</taxon>
        <taxon>Chordata</taxon>
        <taxon>Craniata</taxon>
        <taxon>Vertebrata</taxon>
        <taxon>Euteleostomi</taxon>
        <taxon>Actinopterygii</taxon>
        <taxon>Neopterygii</taxon>
        <taxon>Teleostei</taxon>
        <taxon>Anguilliformes</taxon>
        <taxon>Synaphobranchidae</taxon>
        <taxon>Synaphobranchus</taxon>
    </lineage>
</organism>
<keyword evidence="1" id="KW-0175">Coiled coil</keyword>
<dbReference type="InterPro" id="IPR013783">
    <property type="entry name" value="Ig-like_fold"/>
</dbReference>
<accession>A0A9Q1E606</accession>
<dbReference type="Gene3D" id="2.60.40.10">
    <property type="entry name" value="Immunoglobulins"/>
    <property type="match status" value="1"/>
</dbReference>
<comment type="caution">
    <text evidence="3">The sequence shown here is derived from an EMBL/GenBank/DDBJ whole genome shotgun (WGS) entry which is preliminary data.</text>
</comment>
<dbReference type="SUPFAM" id="SSF48726">
    <property type="entry name" value="Immunoglobulin"/>
    <property type="match status" value="1"/>
</dbReference>
<feature type="coiled-coil region" evidence="1">
    <location>
        <begin position="265"/>
        <end position="292"/>
    </location>
</feature>
<dbReference type="AlphaFoldDB" id="A0A9Q1E606"/>
<sequence length="375" mass="43042">MEELQGKDACSTPRENARSLEGQKCDFPLYYVEQDKIPDLDSWSEEEIEEGKANRMISEKELRDRQKIKKPAKYSQYPILIKGTTGHYVPWGSQDMLGLVERLPDIHEGAGKWIRALEEETMGKLLAVGDLKALLARLLGMARMEEVLMKSGLQAAVNTPYLDGASFDQFRPAMWRTLREDYPTKIDPKSLKGEEVGDTVNPANYLHRQLKRWKLETGRNPEGDELMTTLFRTSIVEAMPPPVRSRLEDVVGLNSKTHREFCDHVIHAVEKYRKEEQKLKDQEKETQRKLTQLQLGELTKKQCDITEGSSVNLTCRSNANPPVDRYAWHQIAGARSWSKRPMQNISFPSIQALHGGQYYCTMWNPLEQEISTTVY</sequence>
<feature type="domain" description="Ig-like" evidence="2">
    <location>
        <begin position="288"/>
        <end position="371"/>
    </location>
</feature>
<keyword evidence="4" id="KW-1185">Reference proteome</keyword>